<feature type="transmembrane region" description="Helical" evidence="7">
    <location>
        <begin position="103"/>
        <end position="124"/>
    </location>
</feature>
<name>A0A9Q9DR05_CURCL</name>
<dbReference type="OrthoDB" id="2962993at2759"/>
<dbReference type="GO" id="GO:0016020">
    <property type="term" value="C:membrane"/>
    <property type="evidence" value="ECO:0007669"/>
    <property type="project" value="UniProtKB-SubCell"/>
</dbReference>
<evidence type="ECO:0000256" key="5">
    <source>
        <dbReference type="ARBA" id="ARBA00023136"/>
    </source>
</evidence>
<dbReference type="FunFam" id="1.20.1250.20:FF:000034">
    <property type="entry name" value="MFS general substrate transporter"/>
    <property type="match status" value="1"/>
</dbReference>
<evidence type="ECO:0000256" key="7">
    <source>
        <dbReference type="SAM" id="Phobius"/>
    </source>
</evidence>
<dbReference type="PROSITE" id="PS50850">
    <property type="entry name" value="MFS"/>
    <property type="match status" value="1"/>
</dbReference>
<evidence type="ECO:0000256" key="6">
    <source>
        <dbReference type="SAM" id="MobiDB-lite"/>
    </source>
</evidence>
<dbReference type="AlphaFoldDB" id="A0A9Q9DR05"/>
<keyword evidence="5 7" id="KW-0472">Membrane</keyword>
<evidence type="ECO:0000256" key="2">
    <source>
        <dbReference type="ARBA" id="ARBA00022448"/>
    </source>
</evidence>
<feature type="transmembrane region" description="Helical" evidence="7">
    <location>
        <begin position="384"/>
        <end position="407"/>
    </location>
</feature>
<comment type="subcellular location">
    <subcellularLocation>
        <location evidence="1">Membrane</location>
        <topology evidence="1">Multi-pass membrane protein</topology>
    </subcellularLocation>
</comment>
<feature type="domain" description="Major facilitator superfamily (MFS) profile" evidence="8">
    <location>
        <begin position="65"/>
        <end position="477"/>
    </location>
</feature>
<evidence type="ECO:0000313" key="9">
    <source>
        <dbReference type="EMBL" id="USP75580.1"/>
    </source>
</evidence>
<keyword evidence="3 7" id="KW-0812">Transmembrane</keyword>
<feature type="transmembrane region" description="Helical" evidence="7">
    <location>
        <begin position="451"/>
        <end position="473"/>
    </location>
</feature>
<evidence type="ECO:0000256" key="3">
    <source>
        <dbReference type="ARBA" id="ARBA00022692"/>
    </source>
</evidence>
<dbReference type="Proteomes" id="UP001056012">
    <property type="component" value="Chromosome 2"/>
</dbReference>
<accession>A0A9Q9DR05</accession>
<gene>
    <name evidence="9" type="ORF">yc1106_02854</name>
</gene>
<dbReference type="VEuPathDB" id="FungiDB:yc1106_02854"/>
<feature type="compositionally biased region" description="Polar residues" evidence="6">
    <location>
        <begin position="18"/>
        <end position="32"/>
    </location>
</feature>
<dbReference type="FunFam" id="1.20.1250.20:FF:000068">
    <property type="entry name" value="MFS general substrate transporter"/>
    <property type="match status" value="1"/>
</dbReference>
<organism evidence="9 10">
    <name type="scientific">Curvularia clavata</name>
    <dbReference type="NCBI Taxonomy" id="95742"/>
    <lineage>
        <taxon>Eukaryota</taxon>
        <taxon>Fungi</taxon>
        <taxon>Dikarya</taxon>
        <taxon>Ascomycota</taxon>
        <taxon>Pezizomycotina</taxon>
        <taxon>Dothideomycetes</taxon>
        <taxon>Pleosporomycetidae</taxon>
        <taxon>Pleosporales</taxon>
        <taxon>Pleosporineae</taxon>
        <taxon>Pleosporaceae</taxon>
        <taxon>Curvularia</taxon>
    </lineage>
</organism>
<dbReference type="InterPro" id="IPR020846">
    <property type="entry name" value="MFS_dom"/>
</dbReference>
<dbReference type="InterPro" id="IPR036259">
    <property type="entry name" value="MFS_trans_sf"/>
</dbReference>
<feature type="transmembrane region" description="Helical" evidence="7">
    <location>
        <begin position="157"/>
        <end position="179"/>
    </location>
</feature>
<keyword evidence="4 7" id="KW-1133">Transmembrane helix</keyword>
<proteinExistence type="predicted"/>
<feature type="transmembrane region" description="Helical" evidence="7">
    <location>
        <begin position="191"/>
        <end position="212"/>
    </location>
</feature>
<evidence type="ECO:0000259" key="8">
    <source>
        <dbReference type="PROSITE" id="PS50850"/>
    </source>
</evidence>
<feature type="transmembrane region" description="Helical" evidence="7">
    <location>
        <begin position="300"/>
        <end position="323"/>
    </location>
</feature>
<feature type="region of interest" description="Disordered" evidence="6">
    <location>
        <begin position="1"/>
        <end position="47"/>
    </location>
</feature>
<dbReference type="Pfam" id="PF07690">
    <property type="entry name" value="MFS_1"/>
    <property type="match status" value="1"/>
</dbReference>
<feature type="transmembrane region" description="Helical" evidence="7">
    <location>
        <begin position="131"/>
        <end position="151"/>
    </location>
</feature>
<dbReference type="PANTHER" id="PTHR43791:SF19">
    <property type="entry name" value="TRANSPORTER, PUTATIVE (AFU_ORTHOLOGUE AFUA_1G01812)-RELATED"/>
    <property type="match status" value="1"/>
</dbReference>
<sequence>MAAIPDSKALEANEKSQDVYTNDVNSSQTSTPGDLEEYPDPDVGKSDEERAKLDRALVWKMDRWLIPWLSLLYLLSFLDRTNIGNARAANIEPDLRMGGRDYNLALTIFFISYAGFEPLTNIAIKKWSPRVFFTAIILAWGAIMTLMGVVHNRAGLLAARFFLGIAEAGLFPGVNYYLSCWYKRQELGMRAALFFSAAALAGSFGGLLAAAITQMDGVGGYEGWRWIFIIEGLMTVFVGIFCWWMVFNFPDTASFLTPDEKLRAVRRLKLDGQARAKVGGIDRRDVYAALKDWKTWGYAVIYMGCLCPLYCFSLFLPTILLGMGHKGTQAQLLSVPPYAVAAAVTVTIGYVADKTKQRGICNMVVSAIGCVGFAMLLATTNPKVQYAGTFLGAMGIYPTVSNTLTWASNNVEGSLKRGVMVGVVVGWGNMNGVVSSNIYSPKEKPHYRTGHGIVLAYMALFLFGGTLFMHLALKRENKLRKAGKRDHWVEGKTEEEIHELGDMRPDFYYTT</sequence>
<feature type="transmembrane region" description="Helical" evidence="7">
    <location>
        <begin position="224"/>
        <end position="246"/>
    </location>
</feature>
<evidence type="ECO:0000256" key="1">
    <source>
        <dbReference type="ARBA" id="ARBA00004141"/>
    </source>
</evidence>
<dbReference type="Gene3D" id="1.20.1250.20">
    <property type="entry name" value="MFS general substrate transporter like domains"/>
    <property type="match status" value="2"/>
</dbReference>
<feature type="compositionally biased region" description="Basic and acidic residues" evidence="6">
    <location>
        <begin position="8"/>
        <end position="17"/>
    </location>
</feature>
<reference evidence="9" key="1">
    <citation type="submission" date="2021-12" db="EMBL/GenBank/DDBJ databases">
        <title>Curvularia clavata genome.</title>
        <authorList>
            <person name="Cao Y."/>
        </authorList>
    </citation>
    <scope>NUCLEOTIDE SEQUENCE</scope>
    <source>
        <strain evidence="9">Yc1106</strain>
    </source>
</reference>
<dbReference type="InterPro" id="IPR011701">
    <property type="entry name" value="MFS"/>
</dbReference>
<keyword evidence="2" id="KW-0813">Transport</keyword>
<protein>
    <recommendedName>
        <fullName evidence="8">Major facilitator superfamily (MFS) profile domain-containing protein</fullName>
    </recommendedName>
</protein>
<feature type="transmembrane region" description="Helical" evidence="7">
    <location>
        <begin position="359"/>
        <end position="378"/>
    </location>
</feature>
<feature type="transmembrane region" description="Helical" evidence="7">
    <location>
        <begin position="335"/>
        <end position="352"/>
    </location>
</feature>
<keyword evidence="10" id="KW-1185">Reference proteome</keyword>
<evidence type="ECO:0000313" key="10">
    <source>
        <dbReference type="Proteomes" id="UP001056012"/>
    </source>
</evidence>
<feature type="transmembrane region" description="Helical" evidence="7">
    <location>
        <begin position="419"/>
        <end position="439"/>
    </location>
</feature>
<dbReference type="PANTHER" id="PTHR43791">
    <property type="entry name" value="PERMEASE-RELATED"/>
    <property type="match status" value="1"/>
</dbReference>
<dbReference type="EMBL" id="CP089275">
    <property type="protein sequence ID" value="USP75580.1"/>
    <property type="molecule type" value="Genomic_DNA"/>
</dbReference>
<evidence type="ECO:0000256" key="4">
    <source>
        <dbReference type="ARBA" id="ARBA00022989"/>
    </source>
</evidence>
<dbReference type="SUPFAM" id="SSF103473">
    <property type="entry name" value="MFS general substrate transporter"/>
    <property type="match status" value="1"/>
</dbReference>
<dbReference type="GO" id="GO:0022857">
    <property type="term" value="F:transmembrane transporter activity"/>
    <property type="evidence" value="ECO:0007669"/>
    <property type="project" value="InterPro"/>
</dbReference>